<keyword evidence="1" id="KW-0418">Kinase</keyword>
<dbReference type="Pfam" id="PF08757">
    <property type="entry name" value="CotH"/>
    <property type="match status" value="1"/>
</dbReference>
<keyword evidence="1" id="KW-0808">Transferase</keyword>
<accession>A0A9D1T3U0</accession>
<protein>
    <submittedName>
        <fullName evidence="1">CotH kinase family protein</fullName>
    </submittedName>
</protein>
<dbReference type="InterPro" id="IPR014867">
    <property type="entry name" value="Spore_coat_CotH_CotH2/3/7"/>
</dbReference>
<proteinExistence type="predicted"/>
<sequence>MKYRIIGISAAAVLMVLTAVLLKLDSANPKNRIHQHLTARQPDAGCDCDGSELCTHLPLVIIDTEGQEIPGEDTHIDDKYGEAIYTVAEDGRSVIDANISIIDNQDRNNHPSDTAAVETISEIRLRGHSSRHFDKGQYLLNFVDENGDGRQLEVMGMSAHSDWALYGPYLDKSLVRNYMWYNISGELMEWAPNVRYCELILDGEYRGL</sequence>
<dbReference type="Proteomes" id="UP000823960">
    <property type="component" value="Unassembled WGS sequence"/>
</dbReference>
<gene>
    <name evidence="1" type="ORF">IAD28_01835</name>
</gene>
<organism evidence="1 2">
    <name type="scientific">Candidatus Faeciplasma avium</name>
    <dbReference type="NCBI Taxonomy" id="2840798"/>
    <lineage>
        <taxon>Bacteria</taxon>
        <taxon>Bacillati</taxon>
        <taxon>Bacillota</taxon>
        <taxon>Clostridia</taxon>
        <taxon>Eubacteriales</taxon>
        <taxon>Oscillospiraceae</taxon>
        <taxon>Oscillospiraceae incertae sedis</taxon>
        <taxon>Candidatus Faeciplasma</taxon>
    </lineage>
</organism>
<name>A0A9D1T3U0_9FIRM</name>
<reference evidence="1" key="2">
    <citation type="journal article" date="2021" name="PeerJ">
        <title>Extensive microbial diversity within the chicken gut microbiome revealed by metagenomics and culture.</title>
        <authorList>
            <person name="Gilroy R."/>
            <person name="Ravi A."/>
            <person name="Getino M."/>
            <person name="Pursley I."/>
            <person name="Horton D.L."/>
            <person name="Alikhan N.F."/>
            <person name="Baker D."/>
            <person name="Gharbi K."/>
            <person name="Hall N."/>
            <person name="Watson M."/>
            <person name="Adriaenssens E.M."/>
            <person name="Foster-Nyarko E."/>
            <person name="Jarju S."/>
            <person name="Secka A."/>
            <person name="Antonio M."/>
            <person name="Oren A."/>
            <person name="Chaudhuri R.R."/>
            <person name="La Ragione R."/>
            <person name="Hildebrand F."/>
            <person name="Pallen M.J."/>
        </authorList>
    </citation>
    <scope>NUCLEOTIDE SEQUENCE</scope>
    <source>
        <strain evidence="1">1370</strain>
    </source>
</reference>
<dbReference type="GO" id="GO:0016301">
    <property type="term" value="F:kinase activity"/>
    <property type="evidence" value="ECO:0007669"/>
    <property type="project" value="UniProtKB-KW"/>
</dbReference>
<comment type="caution">
    <text evidence="1">The sequence shown here is derived from an EMBL/GenBank/DDBJ whole genome shotgun (WGS) entry which is preliminary data.</text>
</comment>
<feature type="non-terminal residue" evidence="1">
    <location>
        <position position="208"/>
    </location>
</feature>
<reference evidence="1" key="1">
    <citation type="submission" date="2020-10" db="EMBL/GenBank/DDBJ databases">
        <authorList>
            <person name="Gilroy R."/>
        </authorList>
    </citation>
    <scope>NUCLEOTIDE SEQUENCE</scope>
    <source>
        <strain evidence="1">1370</strain>
    </source>
</reference>
<evidence type="ECO:0000313" key="1">
    <source>
        <dbReference type="EMBL" id="HIV10421.1"/>
    </source>
</evidence>
<dbReference type="AlphaFoldDB" id="A0A9D1T3U0"/>
<dbReference type="EMBL" id="DVOL01000024">
    <property type="protein sequence ID" value="HIV10421.1"/>
    <property type="molecule type" value="Genomic_DNA"/>
</dbReference>
<evidence type="ECO:0000313" key="2">
    <source>
        <dbReference type="Proteomes" id="UP000823960"/>
    </source>
</evidence>